<name>A0ACC2P1F4_9HYME</name>
<comment type="caution">
    <text evidence="1">The sequence shown here is derived from an EMBL/GenBank/DDBJ whole genome shotgun (WGS) entry which is preliminary data.</text>
</comment>
<reference evidence="1" key="1">
    <citation type="submission" date="2023-04" db="EMBL/GenBank/DDBJ databases">
        <title>A chromosome-level genome assembly of the parasitoid wasp Eretmocerus hayati.</title>
        <authorList>
            <person name="Zhong Y."/>
            <person name="Liu S."/>
            <person name="Liu Y."/>
        </authorList>
    </citation>
    <scope>NUCLEOTIDE SEQUENCE</scope>
    <source>
        <strain evidence="1">ZJU_SS_LIU_2023</strain>
    </source>
</reference>
<accession>A0ACC2P1F4</accession>
<sequence length="474" mass="52980">MAGGSVGGKRIPWAWVEYVADGVKKKISTGDVFPTERGRTLIKPTTVEDFDPKKNTMQESMEEFGDHPPHRIAPKRHHQCEVGTDVPEDPLKKLRKVSETIYREKKDVAAVQEKVVSQRAANVLGEFVEKNHFNNVTQAFLSDSEDEFDENTANRNDPSPRTDEGVADPYDVEARDAEAQHAEEALAAEAQAAVAQAAEARGVALRAAEVRVVQEQAAVAQAAEALAAEARAVVAQPAEARDAARLAAATQNAADRVVAPGQLNGPAPEQVPTVENRNQQLPFGVYRLQDFPEGTRDQSDGYGRERLNDEGELMRVWKNRQYLMYNTLIHYHTREGAGYEDRQRRMREDDSGVKYLGLGKECSTLRWSCAIFKKGGDFLWDVSCLLFPKAERFNMGFDPDSMKNHLPGRSPPKAICRDRLMLLLSIYHDQLYGNKNLTSMQSRIPDLCNGCTLLSKRISKERSEAFRDARRLAI</sequence>
<dbReference type="Proteomes" id="UP001239111">
    <property type="component" value="Chromosome 2"/>
</dbReference>
<organism evidence="1 2">
    <name type="scientific">Eretmocerus hayati</name>
    <dbReference type="NCBI Taxonomy" id="131215"/>
    <lineage>
        <taxon>Eukaryota</taxon>
        <taxon>Metazoa</taxon>
        <taxon>Ecdysozoa</taxon>
        <taxon>Arthropoda</taxon>
        <taxon>Hexapoda</taxon>
        <taxon>Insecta</taxon>
        <taxon>Pterygota</taxon>
        <taxon>Neoptera</taxon>
        <taxon>Endopterygota</taxon>
        <taxon>Hymenoptera</taxon>
        <taxon>Apocrita</taxon>
        <taxon>Proctotrupomorpha</taxon>
        <taxon>Chalcidoidea</taxon>
        <taxon>Aphelinidae</taxon>
        <taxon>Aphelininae</taxon>
        <taxon>Eretmocerus</taxon>
    </lineage>
</organism>
<keyword evidence="2" id="KW-1185">Reference proteome</keyword>
<proteinExistence type="predicted"/>
<evidence type="ECO:0000313" key="1">
    <source>
        <dbReference type="EMBL" id="KAJ8677256.1"/>
    </source>
</evidence>
<protein>
    <submittedName>
        <fullName evidence="1">Uncharacterized protein</fullName>
    </submittedName>
</protein>
<dbReference type="EMBL" id="CM056742">
    <property type="protein sequence ID" value="KAJ8677256.1"/>
    <property type="molecule type" value="Genomic_DNA"/>
</dbReference>
<evidence type="ECO:0000313" key="2">
    <source>
        <dbReference type="Proteomes" id="UP001239111"/>
    </source>
</evidence>
<gene>
    <name evidence="1" type="ORF">QAD02_013043</name>
</gene>